<dbReference type="OrthoDB" id="693437at2759"/>
<organism evidence="4 5">
    <name type="scientific">Vigna angularis var. angularis</name>
    <dbReference type="NCBI Taxonomy" id="157739"/>
    <lineage>
        <taxon>Eukaryota</taxon>
        <taxon>Viridiplantae</taxon>
        <taxon>Streptophyta</taxon>
        <taxon>Embryophyta</taxon>
        <taxon>Tracheophyta</taxon>
        <taxon>Spermatophyta</taxon>
        <taxon>Magnoliopsida</taxon>
        <taxon>eudicotyledons</taxon>
        <taxon>Gunneridae</taxon>
        <taxon>Pentapetalae</taxon>
        <taxon>rosids</taxon>
        <taxon>fabids</taxon>
        <taxon>Fabales</taxon>
        <taxon>Fabaceae</taxon>
        <taxon>Papilionoideae</taxon>
        <taxon>50 kb inversion clade</taxon>
        <taxon>NPAAA clade</taxon>
        <taxon>indigoferoid/millettioid clade</taxon>
        <taxon>Phaseoleae</taxon>
        <taxon>Vigna</taxon>
    </lineage>
</organism>
<dbReference type="AlphaFoldDB" id="A0A0S3SJN6"/>
<dbReference type="Proteomes" id="UP000291084">
    <property type="component" value="Chromosome 7"/>
</dbReference>
<keyword evidence="5" id="KW-1185">Reference proteome</keyword>
<gene>
    <name evidence="4" type="primary">Vigan.07G196300</name>
    <name evidence="3" type="synonym">Vigan.07G196000</name>
    <name evidence="3" type="ORF">VIGAN_07196000</name>
    <name evidence="4" type="ORF">VIGAN_07196300</name>
</gene>
<dbReference type="PANTHER" id="PTHR33143:SF3">
    <property type="entry name" value="VQ MOTIF-CONTAINING PROTEIN 17-RELATED"/>
    <property type="match status" value="1"/>
</dbReference>
<evidence type="ECO:0000313" key="5">
    <source>
        <dbReference type="Proteomes" id="UP000291084"/>
    </source>
</evidence>
<evidence type="ECO:0000256" key="1">
    <source>
        <dbReference type="SAM" id="MobiDB-lite"/>
    </source>
</evidence>
<dbReference type="EMBL" id="AP015040">
    <property type="protein sequence ID" value="BAT93069.1"/>
    <property type="molecule type" value="Genomic_DNA"/>
</dbReference>
<evidence type="ECO:0000313" key="3">
    <source>
        <dbReference type="EMBL" id="BAT93066.1"/>
    </source>
</evidence>
<evidence type="ECO:0000313" key="4">
    <source>
        <dbReference type="EMBL" id="BAT93069.1"/>
    </source>
</evidence>
<sequence>MTKLETSSLSSKLRINRDSRAISKLKSEIRIVHVFAPEIIEIDAANFRELVQRLTGKPEEGSGGSKSKTAPTEDAMDSDPKEALIIQDEEEFLSLQNGVRVKDEHEEEEGQDGLWRSKFSGFVDGFSEFDSLMKELSTAPEVKQS</sequence>
<reference evidence="4 5" key="1">
    <citation type="journal article" date="2015" name="Sci. Rep.">
        <title>The power of single molecule real-time sequencing technology in the de novo assembly of a eukaryotic genome.</title>
        <authorList>
            <person name="Sakai H."/>
            <person name="Naito K."/>
            <person name="Ogiso-Tanaka E."/>
            <person name="Takahashi Y."/>
            <person name="Iseki K."/>
            <person name="Muto C."/>
            <person name="Satou K."/>
            <person name="Teruya K."/>
            <person name="Shiroma A."/>
            <person name="Shimoji M."/>
            <person name="Hirano T."/>
            <person name="Itoh T."/>
            <person name="Kaga A."/>
            <person name="Tomooka N."/>
        </authorList>
    </citation>
    <scope>NUCLEOTIDE SEQUENCE [LARGE SCALE GENOMIC DNA]</scope>
    <source>
        <strain evidence="5">cv. Shumari</strain>
    </source>
</reference>
<dbReference type="PANTHER" id="PTHR33143">
    <property type="entry name" value="F16F4.1 PROTEIN-RELATED"/>
    <property type="match status" value="1"/>
</dbReference>
<dbReference type="EMBL" id="AP015040">
    <property type="protein sequence ID" value="BAT93066.1"/>
    <property type="molecule type" value="Genomic_DNA"/>
</dbReference>
<dbReference type="InterPro" id="IPR008889">
    <property type="entry name" value="VQ"/>
</dbReference>
<evidence type="ECO:0000259" key="2">
    <source>
        <dbReference type="Pfam" id="PF05678"/>
    </source>
</evidence>
<feature type="domain" description="VQ" evidence="2">
    <location>
        <begin position="36"/>
        <end position="59"/>
    </location>
</feature>
<dbReference type="Pfam" id="PF05678">
    <property type="entry name" value="VQ"/>
    <property type="match status" value="1"/>
</dbReference>
<accession>A0A0S3SJN6</accession>
<dbReference type="InterPro" id="IPR039607">
    <property type="entry name" value="VQ_8/17/18/20/21/25"/>
</dbReference>
<protein>
    <recommendedName>
        <fullName evidence="2">VQ domain-containing protein</fullName>
    </recommendedName>
</protein>
<dbReference type="GO" id="GO:0005634">
    <property type="term" value="C:nucleus"/>
    <property type="evidence" value="ECO:0007669"/>
    <property type="project" value="TreeGrafter"/>
</dbReference>
<feature type="region of interest" description="Disordered" evidence="1">
    <location>
        <begin position="54"/>
        <end position="79"/>
    </location>
</feature>
<name>A0A0S3SJN6_PHAAN</name>
<proteinExistence type="predicted"/>